<dbReference type="Proteomes" id="UP000199392">
    <property type="component" value="Unassembled WGS sequence"/>
</dbReference>
<dbReference type="STRING" id="311180.SAMN04488050_109170"/>
<dbReference type="EMBL" id="FOZW01000009">
    <property type="protein sequence ID" value="SFT07074.1"/>
    <property type="molecule type" value="Genomic_DNA"/>
</dbReference>
<dbReference type="AlphaFoldDB" id="A0A1I6V0B3"/>
<dbReference type="PANTHER" id="PTHR42928:SF5">
    <property type="entry name" value="BLR1237 PROTEIN"/>
    <property type="match status" value="1"/>
</dbReference>
<dbReference type="PIRSF" id="PIRSF017082">
    <property type="entry name" value="YflP"/>
    <property type="match status" value="1"/>
</dbReference>
<dbReference type="InterPro" id="IPR042100">
    <property type="entry name" value="Bug_dom1"/>
</dbReference>
<dbReference type="Gene3D" id="3.40.190.150">
    <property type="entry name" value="Bordetella uptake gene, domain 1"/>
    <property type="match status" value="1"/>
</dbReference>
<dbReference type="InterPro" id="IPR005064">
    <property type="entry name" value="BUG"/>
</dbReference>
<evidence type="ECO:0000313" key="4">
    <source>
        <dbReference type="Proteomes" id="UP000199392"/>
    </source>
</evidence>
<feature type="signal peptide" evidence="2">
    <location>
        <begin position="1"/>
        <end position="22"/>
    </location>
</feature>
<gene>
    <name evidence="3" type="ORF">SAMN04488050_109170</name>
</gene>
<keyword evidence="4" id="KW-1185">Reference proteome</keyword>
<keyword evidence="2" id="KW-0732">Signal</keyword>
<protein>
    <submittedName>
        <fullName evidence="3">Tripartite-type tricarboxylate transporter, receptor component TctC</fullName>
    </submittedName>
</protein>
<feature type="chain" id="PRO_5011573346" evidence="2">
    <location>
        <begin position="23"/>
        <end position="321"/>
    </location>
</feature>
<keyword evidence="3" id="KW-0675">Receptor</keyword>
<organism evidence="3 4">
    <name type="scientific">Alloyangia pacifica</name>
    <dbReference type="NCBI Taxonomy" id="311180"/>
    <lineage>
        <taxon>Bacteria</taxon>
        <taxon>Pseudomonadati</taxon>
        <taxon>Pseudomonadota</taxon>
        <taxon>Alphaproteobacteria</taxon>
        <taxon>Rhodobacterales</taxon>
        <taxon>Roseobacteraceae</taxon>
        <taxon>Alloyangia</taxon>
    </lineage>
</organism>
<dbReference type="RefSeq" id="WP_092429468.1">
    <property type="nucleotide sequence ID" value="NZ_FNCL01000014.1"/>
</dbReference>
<evidence type="ECO:0000256" key="2">
    <source>
        <dbReference type="SAM" id="SignalP"/>
    </source>
</evidence>
<proteinExistence type="inferred from homology"/>
<dbReference type="SUPFAM" id="SSF53850">
    <property type="entry name" value="Periplasmic binding protein-like II"/>
    <property type="match status" value="1"/>
</dbReference>
<evidence type="ECO:0000313" key="3">
    <source>
        <dbReference type="EMBL" id="SFT07074.1"/>
    </source>
</evidence>
<reference evidence="4" key="1">
    <citation type="submission" date="2016-10" db="EMBL/GenBank/DDBJ databases">
        <authorList>
            <person name="Varghese N."/>
            <person name="Submissions S."/>
        </authorList>
    </citation>
    <scope>NUCLEOTIDE SEQUENCE [LARGE SCALE GENOMIC DNA]</scope>
    <source>
        <strain evidence="4">DSM 26894</strain>
    </source>
</reference>
<accession>A0A1I6V0B3</accession>
<evidence type="ECO:0000256" key="1">
    <source>
        <dbReference type="ARBA" id="ARBA00006987"/>
    </source>
</evidence>
<comment type="similarity">
    <text evidence="1">Belongs to the UPF0065 (bug) family.</text>
</comment>
<dbReference type="CDD" id="cd07012">
    <property type="entry name" value="PBP2_Bug_TTT"/>
    <property type="match status" value="1"/>
</dbReference>
<dbReference type="PANTHER" id="PTHR42928">
    <property type="entry name" value="TRICARBOXYLATE-BINDING PROTEIN"/>
    <property type="match status" value="1"/>
</dbReference>
<sequence length="321" mass="33511">MKSRLTGLALSALALSASLASAQDYPAQPITLVNPYAAGGSADLIARTLAEGMTERLGQPVVVENRPGAATAIAATYVAQSDPDGYTLLIASSPTHFITPEIQPVQYEGLADFAPVAMIANVPNVLVVGSGAELSTLEELVAKAKESPDTLAFASVGNGSLPHLSSVLLMQETDTQMVHIPYGGAAPAVVDVLAGNVDLAFLNLPPLLPHIESGALVPLGVAAPERTPLLPDVATMAELGLGEFQMSTWFGVSAPANTPEDVVAKLDAAIADTLQDEELRQRLEASGVMMFYKPTDEFAGFLESESERLLKLLDAADVPRN</sequence>
<dbReference type="Pfam" id="PF03401">
    <property type="entry name" value="TctC"/>
    <property type="match status" value="1"/>
</dbReference>
<dbReference type="Gene3D" id="3.40.190.10">
    <property type="entry name" value="Periplasmic binding protein-like II"/>
    <property type="match status" value="1"/>
</dbReference>
<dbReference type="OrthoDB" id="7248487at2"/>
<name>A0A1I6V0B3_9RHOB</name>